<evidence type="ECO:0000313" key="3">
    <source>
        <dbReference type="Proteomes" id="UP000680045"/>
    </source>
</evidence>
<dbReference type="InterPro" id="IPR050437">
    <property type="entry name" value="Ribos_protein_bS1-like"/>
</dbReference>
<dbReference type="Proteomes" id="UP000680045">
    <property type="component" value="Unassembled WGS sequence"/>
</dbReference>
<accession>A0A941FIQ9</accession>
<organism evidence="2 3">
    <name type="scientific">Peribacillus frigoritolerans</name>
    <dbReference type="NCBI Taxonomy" id="450367"/>
    <lineage>
        <taxon>Bacteria</taxon>
        <taxon>Bacillati</taxon>
        <taxon>Bacillota</taxon>
        <taxon>Bacilli</taxon>
        <taxon>Bacillales</taxon>
        <taxon>Bacillaceae</taxon>
        <taxon>Peribacillus</taxon>
    </lineage>
</organism>
<reference evidence="2" key="1">
    <citation type="submission" date="2021-04" db="EMBL/GenBank/DDBJ databases">
        <title>Whole genome sequencing of Enterococci isolates from hospitalized patients.</title>
        <authorList>
            <person name="Ogoti B.M."/>
            <person name="Onyambu F.G."/>
        </authorList>
    </citation>
    <scope>NUCLEOTIDE SEQUENCE</scope>
    <source>
        <strain evidence="2">242</strain>
    </source>
</reference>
<evidence type="ECO:0000259" key="1">
    <source>
        <dbReference type="Pfam" id="PF09371"/>
    </source>
</evidence>
<feature type="domain" description="Tex-like protein N-terminal" evidence="1">
    <location>
        <begin position="10"/>
        <end position="82"/>
    </location>
</feature>
<dbReference type="Gene3D" id="1.10.3500.10">
    <property type="entry name" value="Tex N-terminal region-like"/>
    <property type="match status" value="1"/>
</dbReference>
<dbReference type="Pfam" id="PF09371">
    <property type="entry name" value="Tex_N"/>
    <property type="match status" value="1"/>
</dbReference>
<dbReference type="SUPFAM" id="SSF158832">
    <property type="entry name" value="Tex N-terminal region-like"/>
    <property type="match status" value="1"/>
</dbReference>
<dbReference type="PANTHER" id="PTHR10724:SF10">
    <property type="entry name" value="S1 RNA-BINDING DOMAIN-CONTAINING PROTEIN 1"/>
    <property type="match status" value="1"/>
</dbReference>
<dbReference type="GO" id="GO:0003735">
    <property type="term" value="F:structural constituent of ribosome"/>
    <property type="evidence" value="ECO:0007669"/>
    <property type="project" value="TreeGrafter"/>
</dbReference>
<sequence>MIVVEDTLKELIKQISNELTLKNHQVQNVIQMLQEGNTVPFIARYRKEMTGSLDEVQIRSIMERWNYLENLGQRKAEVTRSIGEQGKLTEELTKQIEKATKLQEVEDLYRPFKQKRRTKATVAKEKGLEPLANWLLNVKCILESAKRQPNS</sequence>
<dbReference type="InterPro" id="IPR023323">
    <property type="entry name" value="Tex-like_dom_sf"/>
</dbReference>
<protein>
    <recommendedName>
        <fullName evidence="1">Tex-like protein N-terminal domain-containing protein</fullName>
    </recommendedName>
</protein>
<dbReference type="GO" id="GO:0003729">
    <property type="term" value="F:mRNA binding"/>
    <property type="evidence" value="ECO:0007669"/>
    <property type="project" value="TreeGrafter"/>
</dbReference>
<dbReference type="InterPro" id="IPR023319">
    <property type="entry name" value="Tex-like_HTH_dom_sf"/>
</dbReference>
<dbReference type="Gene3D" id="1.10.10.650">
    <property type="entry name" value="RuvA domain 2-like"/>
    <property type="match status" value="1"/>
</dbReference>
<dbReference type="FunFam" id="1.10.10.650:FF:000001">
    <property type="entry name" value="S1 RNA-binding domain 1"/>
    <property type="match status" value="1"/>
</dbReference>
<name>A0A941FIQ9_9BACI</name>
<evidence type="ECO:0000313" key="2">
    <source>
        <dbReference type="EMBL" id="MBR8644156.1"/>
    </source>
</evidence>
<dbReference type="GO" id="GO:0006412">
    <property type="term" value="P:translation"/>
    <property type="evidence" value="ECO:0007669"/>
    <property type="project" value="TreeGrafter"/>
</dbReference>
<comment type="caution">
    <text evidence="2">The sequence shown here is derived from an EMBL/GenBank/DDBJ whole genome shotgun (WGS) entry which is preliminary data.</text>
</comment>
<dbReference type="PANTHER" id="PTHR10724">
    <property type="entry name" value="30S RIBOSOMAL PROTEIN S1"/>
    <property type="match status" value="1"/>
</dbReference>
<dbReference type="EMBL" id="JAGTPW010000005">
    <property type="protein sequence ID" value="MBR8644156.1"/>
    <property type="molecule type" value="Genomic_DNA"/>
</dbReference>
<dbReference type="InterPro" id="IPR018974">
    <property type="entry name" value="Tex-like_N"/>
</dbReference>
<dbReference type="AlphaFoldDB" id="A0A941FIQ9"/>
<gene>
    <name evidence="2" type="ORF">KEH51_04205</name>
</gene>
<proteinExistence type="predicted"/>